<sequence>MDYHDEDFLPSEEELDEIWDFLIAQSELDTPFGRIAKAKLESLPPEPTTVFYTSLVRASNNKIPVPRSIIEYYRGFMDKGQIDHMDLSKLIVADE</sequence>
<dbReference type="RefSeq" id="WP_060920355.1">
    <property type="nucleotide sequence ID" value="NZ_KQ960683.1"/>
</dbReference>
<gene>
    <name evidence="1" type="ORF">HMPREF1862_00886</name>
</gene>
<evidence type="ECO:0000313" key="1">
    <source>
        <dbReference type="EMBL" id="KXB81161.1"/>
    </source>
</evidence>
<organism evidence="1 2">
    <name type="scientific">Varibaculum cambriense</name>
    <dbReference type="NCBI Taxonomy" id="184870"/>
    <lineage>
        <taxon>Bacteria</taxon>
        <taxon>Bacillati</taxon>
        <taxon>Actinomycetota</taxon>
        <taxon>Actinomycetes</taxon>
        <taxon>Actinomycetales</taxon>
        <taxon>Actinomycetaceae</taxon>
        <taxon>Varibaculum</taxon>
    </lineage>
</organism>
<dbReference type="EMBL" id="LSDN01000013">
    <property type="protein sequence ID" value="KXB81161.1"/>
    <property type="molecule type" value="Genomic_DNA"/>
</dbReference>
<proteinExistence type="predicted"/>
<name>A0AB34X001_9ACTO</name>
<protein>
    <submittedName>
        <fullName evidence="1">Uncharacterized protein</fullName>
    </submittedName>
</protein>
<evidence type="ECO:0000313" key="2">
    <source>
        <dbReference type="Proteomes" id="UP000070572"/>
    </source>
</evidence>
<dbReference type="AlphaFoldDB" id="A0AB34X001"/>
<accession>A0AB34X001</accession>
<comment type="caution">
    <text evidence="1">The sequence shown here is derived from an EMBL/GenBank/DDBJ whole genome shotgun (WGS) entry which is preliminary data.</text>
</comment>
<dbReference type="Proteomes" id="UP000070572">
    <property type="component" value="Unassembled WGS sequence"/>
</dbReference>
<reference evidence="1 2" key="1">
    <citation type="submission" date="2016-01" db="EMBL/GenBank/DDBJ databases">
        <authorList>
            <person name="Mitreva M."/>
            <person name="Pepin K.H."/>
            <person name="Mihindukulasuriya K.A."/>
            <person name="Fulton R."/>
            <person name="Fronick C."/>
            <person name="O'Laughlin M."/>
            <person name="Miner T."/>
            <person name="Herter B."/>
            <person name="Rosa B.A."/>
            <person name="Cordes M."/>
            <person name="Tomlinson C."/>
            <person name="Wollam A."/>
            <person name="Palsikar V.B."/>
            <person name="Mardis E.R."/>
            <person name="Wilson R.K."/>
        </authorList>
    </citation>
    <scope>NUCLEOTIDE SEQUENCE [LARGE SCALE GENOMIC DNA]</scope>
    <source>
        <strain evidence="1 2">DNF00696</strain>
    </source>
</reference>